<feature type="chain" id="PRO_5029793930" description="DUF732 domain-containing protein" evidence="1">
    <location>
        <begin position="30"/>
        <end position="63"/>
    </location>
</feature>
<evidence type="ECO:0008006" key="4">
    <source>
        <dbReference type="Google" id="ProtNLM"/>
    </source>
</evidence>
<reference evidence="2 3" key="1">
    <citation type="journal article" date="2019" name="Emerg. Microbes Infect.">
        <title>Comprehensive subspecies identification of 175 nontuberculous mycobacteria species based on 7547 genomic profiles.</title>
        <authorList>
            <person name="Matsumoto Y."/>
            <person name="Kinjo T."/>
            <person name="Motooka D."/>
            <person name="Nabeya D."/>
            <person name="Jung N."/>
            <person name="Uechi K."/>
            <person name="Horii T."/>
            <person name="Iida T."/>
            <person name="Fujita J."/>
            <person name="Nakamura S."/>
        </authorList>
    </citation>
    <scope>NUCLEOTIDE SEQUENCE [LARGE SCALE GENOMIC DNA]</scope>
    <source>
        <strain evidence="2 3">JCM 30396</strain>
    </source>
</reference>
<organism evidence="2 3">
    <name type="scientific">Mycolicibacterium helvum</name>
    <dbReference type="NCBI Taxonomy" id="1534349"/>
    <lineage>
        <taxon>Bacteria</taxon>
        <taxon>Bacillati</taxon>
        <taxon>Actinomycetota</taxon>
        <taxon>Actinomycetes</taxon>
        <taxon>Mycobacteriales</taxon>
        <taxon>Mycobacteriaceae</taxon>
        <taxon>Mycolicibacterium</taxon>
    </lineage>
</organism>
<dbReference type="EMBL" id="AP022596">
    <property type="protein sequence ID" value="BBY62827.1"/>
    <property type="molecule type" value="Genomic_DNA"/>
</dbReference>
<evidence type="ECO:0000313" key="3">
    <source>
        <dbReference type="Proteomes" id="UP000467148"/>
    </source>
</evidence>
<keyword evidence="1" id="KW-0732">Signal</keyword>
<sequence length="63" mass="6308">MHMTKFAVATLLGSAMSAVVIGLAAPAAAAPSGSGDTRHTTFDSLGYTVGSNKLGTIDAVQRD</sequence>
<proteinExistence type="predicted"/>
<dbReference type="AlphaFoldDB" id="A0A7I7T0L4"/>
<dbReference type="KEGG" id="mhev:MHEL_10700"/>
<feature type="signal peptide" evidence="1">
    <location>
        <begin position="1"/>
        <end position="29"/>
    </location>
</feature>
<protein>
    <recommendedName>
        <fullName evidence="4">DUF732 domain-containing protein</fullName>
    </recommendedName>
</protein>
<evidence type="ECO:0000313" key="2">
    <source>
        <dbReference type="EMBL" id="BBY62827.1"/>
    </source>
</evidence>
<gene>
    <name evidence="2" type="ORF">MHEL_10700</name>
</gene>
<name>A0A7I7T0L4_9MYCO</name>
<dbReference type="Proteomes" id="UP000467148">
    <property type="component" value="Chromosome"/>
</dbReference>
<keyword evidence="3" id="KW-1185">Reference proteome</keyword>
<accession>A0A7I7T0L4</accession>
<evidence type="ECO:0000256" key="1">
    <source>
        <dbReference type="SAM" id="SignalP"/>
    </source>
</evidence>